<evidence type="ECO:0000256" key="1">
    <source>
        <dbReference type="ARBA" id="ARBA00023172"/>
    </source>
</evidence>
<name>A0ABT6XMJ3_9FLAO</name>
<dbReference type="EMBL" id="JASGBP010000001">
    <property type="protein sequence ID" value="MDI9256310.1"/>
    <property type="molecule type" value="Genomic_DNA"/>
</dbReference>
<evidence type="ECO:0000313" key="3">
    <source>
        <dbReference type="Proteomes" id="UP001230035"/>
    </source>
</evidence>
<accession>A0ABT6XMJ3</accession>
<keyword evidence="1" id="KW-0233">DNA recombination</keyword>
<dbReference type="SUPFAM" id="SSF56349">
    <property type="entry name" value="DNA breaking-rejoining enzymes"/>
    <property type="match status" value="1"/>
</dbReference>
<dbReference type="InterPro" id="IPR011010">
    <property type="entry name" value="DNA_brk_join_enz"/>
</dbReference>
<protein>
    <submittedName>
        <fullName evidence="2">Site-specific integrase</fullName>
    </submittedName>
</protein>
<organism evidence="2 3">
    <name type="scientific">Flavobacterium sedimenticola</name>
    <dbReference type="NCBI Taxonomy" id="3043286"/>
    <lineage>
        <taxon>Bacteria</taxon>
        <taxon>Pseudomonadati</taxon>
        <taxon>Bacteroidota</taxon>
        <taxon>Flavobacteriia</taxon>
        <taxon>Flavobacteriales</taxon>
        <taxon>Flavobacteriaceae</taxon>
        <taxon>Flavobacterium</taxon>
    </lineage>
</organism>
<reference evidence="2 3" key="1">
    <citation type="submission" date="2023-05" db="EMBL/GenBank/DDBJ databases">
        <title>Flavobacterium sedimenti sp. nov., isolated from the sediment.</title>
        <authorList>
            <person name="Wu N."/>
        </authorList>
    </citation>
    <scope>NUCLEOTIDE SEQUENCE [LARGE SCALE GENOMIC DNA]</scope>
    <source>
        <strain evidence="2 3">YZ-48</strain>
    </source>
</reference>
<comment type="caution">
    <text evidence="2">The sequence shown here is derived from an EMBL/GenBank/DDBJ whole genome shotgun (WGS) entry which is preliminary data.</text>
</comment>
<sequence length="416" mass="48675">MKSERILLPNGCSCSKPSVFPKNWKTCDKSALKLYWRIQYYFYDPNFPKPTTPIVVKGMNEYKSLADRRAVTQMLIDDELDALVNKGYNPYLKKYTTIEEEKSTSELNSDLPIIDAFRIALGKLEGTKEHLDQVRFALNRFEKGAAELNLCNVKIYDLKRSQFRMILEHLKLTDNYFNKFKSYFSSLFKILIGWECCEVNLTRDIEKKSTVKNIREVLSFMDVEKILDALRHQHPDFYRYGKIFLYSGGRSRELFNIQAKNVRIDLQEYDVLIKKGKQYVWETKVIIKNAIPFWKEIMSMAKSPDDFLFSEGLVPGPNSISSRQITIRWRKHVKGKLVFYNNEVRLKSELDLFGLKGYQAITADFYSMKHSFLDLLDEVSTETAQQMAAHRSDKITKVYAVGNQKRKNERLKKLSV</sequence>
<dbReference type="RefSeq" id="WP_283237989.1">
    <property type="nucleotide sequence ID" value="NZ_JASGBP010000001.1"/>
</dbReference>
<dbReference type="InterPro" id="IPR013762">
    <property type="entry name" value="Integrase-like_cat_sf"/>
</dbReference>
<keyword evidence="3" id="KW-1185">Reference proteome</keyword>
<dbReference type="Proteomes" id="UP001230035">
    <property type="component" value="Unassembled WGS sequence"/>
</dbReference>
<gene>
    <name evidence="2" type="ORF">QHT84_02660</name>
</gene>
<dbReference type="Gene3D" id="1.10.443.10">
    <property type="entry name" value="Intergrase catalytic core"/>
    <property type="match status" value="1"/>
</dbReference>
<evidence type="ECO:0000313" key="2">
    <source>
        <dbReference type="EMBL" id="MDI9256310.1"/>
    </source>
</evidence>
<proteinExistence type="predicted"/>